<evidence type="ECO:0000256" key="4">
    <source>
        <dbReference type="ARBA" id="ARBA00022496"/>
    </source>
</evidence>
<evidence type="ECO:0000256" key="9">
    <source>
        <dbReference type="ARBA" id="ARBA00023136"/>
    </source>
</evidence>
<evidence type="ECO:0000256" key="6">
    <source>
        <dbReference type="ARBA" id="ARBA00023004"/>
    </source>
</evidence>
<keyword evidence="17" id="KW-1185">Reference proteome</keyword>
<keyword evidence="9 11" id="KW-0472">Membrane</keyword>
<keyword evidence="7" id="KW-0406">Ion transport</keyword>
<evidence type="ECO:0000256" key="12">
    <source>
        <dbReference type="RuleBase" id="RU003357"/>
    </source>
</evidence>
<evidence type="ECO:0000256" key="11">
    <source>
        <dbReference type="PROSITE-ProRule" id="PRU01360"/>
    </source>
</evidence>
<sequence length="836" mass="89993">MGKLASGLCLSASVISFMGAAIPVMAQTGPADTADTRRGVAEAEIGDIVVTARRHEEVLQEVPVAITALSGDALAERSVVSVDQLRNFAPALNVSGQDRGDATFYIRGQGPGVLGGGQRNFTSVATYFAEVPTPIAGSGMFYDLANVQVLKGPLGTLFGRNTTGGAVLFEPTKPTFDLGGYVKGSYGNYDYHELEGVLNLPIVEDLLAIRLAGDYGRRHGFTRNVLTGQRLDSRNNDSYRISVLLTPTPDIENVTIVDSNYRDNSGSGQLLRQVYPAANLGILPNPLLFGPTATPETIGLSEFLGLPPSFNLTAGSPSSSYIACLQVALPGCATGPFGNAVAALQAAVVNGGLGLSGLTPEQFAAAQAQQEALGIRRIANPRYQYRRTRDLGVTNKTTWQLSDDITLKNIFSFRKEKTAETLELSGPLSYLYSFYPAGTKPYVRGFEQYTEEFQIQGKAPDIGLSYILGYYHEQAKPGIRQAYRSYSFGSVVSTIQDYDDKSDAVFGHIEFDIAEGLQFSGGVRYTWDSRFASSSKLLDDGTCNQPDPSQFDPATGMAPNVCPQSARAHFSAATGDATIQYNITQRILAYAAYRHGYKSGGFNLPAPTADTRTFAPETVDDIELGVKADWDIGIPLRTNISLFRDKYKDIQIAQGVISGGTFVSAVQNAGRAINKGFEFEGTIVPFQGFSLSGFVSYLDAKCQVNAGAACRLGRQIAYQPHWKYSINGQYRLPLTGETDVTLFASYSFTGKVNTSDSNASAVGLKDSFPGYGTFDARIEWHDAIARGIDLALFGTNLTNKDYLVGGYSVATDLGTDAILAGEPRMYGVSAKYRFEL</sequence>
<organism evidence="16 17">
    <name type="scientific">Edaphosphingomonas haloaromaticamans</name>
    <dbReference type="NCBI Taxonomy" id="653954"/>
    <lineage>
        <taxon>Bacteria</taxon>
        <taxon>Pseudomonadati</taxon>
        <taxon>Pseudomonadota</taxon>
        <taxon>Alphaproteobacteria</taxon>
        <taxon>Sphingomonadales</taxon>
        <taxon>Rhizorhabdaceae</taxon>
        <taxon>Edaphosphingomonas</taxon>
    </lineage>
</organism>
<comment type="subcellular location">
    <subcellularLocation>
        <location evidence="1 11">Cell outer membrane</location>
        <topology evidence="1 11">Multi-pass membrane protein</topology>
    </subcellularLocation>
</comment>
<dbReference type="AlphaFoldDB" id="A0A1S1HHJ2"/>
<dbReference type="GO" id="GO:0006826">
    <property type="term" value="P:iron ion transport"/>
    <property type="evidence" value="ECO:0007669"/>
    <property type="project" value="UniProtKB-KW"/>
</dbReference>
<evidence type="ECO:0000256" key="2">
    <source>
        <dbReference type="ARBA" id="ARBA00022448"/>
    </source>
</evidence>
<keyword evidence="5 11" id="KW-0812">Transmembrane</keyword>
<evidence type="ECO:0000256" key="7">
    <source>
        <dbReference type="ARBA" id="ARBA00023065"/>
    </source>
</evidence>
<evidence type="ECO:0000259" key="14">
    <source>
        <dbReference type="Pfam" id="PF00593"/>
    </source>
</evidence>
<keyword evidence="4" id="KW-0410">Iron transport</keyword>
<evidence type="ECO:0000259" key="15">
    <source>
        <dbReference type="Pfam" id="PF07715"/>
    </source>
</evidence>
<evidence type="ECO:0000256" key="1">
    <source>
        <dbReference type="ARBA" id="ARBA00004571"/>
    </source>
</evidence>
<comment type="similarity">
    <text evidence="11 12">Belongs to the TonB-dependent receptor family.</text>
</comment>
<feature type="domain" description="TonB-dependent receptor-like beta-barrel" evidence="14">
    <location>
        <begin position="372"/>
        <end position="797"/>
    </location>
</feature>
<evidence type="ECO:0000256" key="13">
    <source>
        <dbReference type="SAM" id="SignalP"/>
    </source>
</evidence>
<gene>
    <name evidence="16" type="ORF">BHE75_01984</name>
</gene>
<feature type="signal peptide" evidence="13">
    <location>
        <begin position="1"/>
        <end position="26"/>
    </location>
</feature>
<evidence type="ECO:0000256" key="10">
    <source>
        <dbReference type="ARBA" id="ARBA00023237"/>
    </source>
</evidence>
<keyword evidence="8 12" id="KW-0798">TonB box</keyword>
<dbReference type="InterPro" id="IPR039426">
    <property type="entry name" value="TonB-dep_rcpt-like"/>
</dbReference>
<evidence type="ECO:0000313" key="16">
    <source>
        <dbReference type="EMBL" id="OHT19990.1"/>
    </source>
</evidence>
<dbReference type="PANTHER" id="PTHR32552">
    <property type="entry name" value="FERRICHROME IRON RECEPTOR-RELATED"/>
    <property type="match status" value="1"/>
</dbReference>
<accession>A0A1S1HHJ2</accession>
<dbReference type="Pfam" id="PF00593">
    <property type="entry name" value="TonB_dep_Rec_b-barrel"/>
    <property type="match status" value="1"/>
</dbReference>
<dbReference type="PROSITE" id="PS52016">
    <property type="entry name" value="TONB_DEPENDENT_REC_3"/>
    <property type="match status" value="1"/>
</dbReference>
<dbReference type="EMBL" id="MIPT01000001">
    <property type="protein sequence ID" value="OHT19990.1"/>
    <property type="molecule type" value="Genomic_DNA"/>
</dbReference>
<keyword evidence="13" id="KW-0732">Signal</keyword>
<dbReference type="Pfam" id="PF07715">
    <property type="entry name" value="Plug"/>
    <property type="match status" value="1"/>
</dbReference>
<dbReference type="RefSeq" id="WP_191225176.1">
    <property type="nucleotide sequence ID" value="NZ_MIPT01000001.1"/>
</dbReference>
<keyword evidence="2 11" id="KW-0813">Transport</keyword>
<dbReference type="Proteomes" id="UP000179467">
    <property type="component" value="Unassembled WGS sequence"/>
</dbReference>
<dbReference type="GO" id="GO:0009279">
    <property type="term" value="C:cell outer membrane"/>
    <property type="evidence" value="ECO:0007669"/>
    <property type="project" value="UniProtKB-SubCell"/>
</dbReference>
<evidence type="ECO:0000256" key="3">
    <source>
        <dbReference type="ARBA" id="ARBA00022452"/>
    </source>
</evidence>
<evidence type="ECO:0000256" key="8">
    <source>
        <dbReference type="ARBA" id="ARBA00023077"/>
    </source>
</evidence>
<evidence type="ECO:0000256" key="5">
    <source>
        <dbReference type="ARBA" id="ARBA00022692"/>
    </source>
</evidence>
<dbReference type="Gene3D" id="2.40.170.20">
    <property type="entry name" value="TonB-dependent receptor, beta-barrel domain"/>
    <property type="match status" value="2"/>
</dbReference>
<dbReference type="PANTHER" id="PTHR32552:SF81">
    <property type="entry name" value="TONB-DEPENDENT OUTER MEMBRANE RECEPTOR"/>
    <property type="match status" value="1"/>
</dbReference>
<name>A0A1S1HHJ2_9SPHN</name>
<keyword evidence="10 11" id="KW-0998">Cell outer membrane</keyword>
<comment type="caution">
    <text evidence="16">The sequence shown here is derived from an EMBL/GenBank/DDBJ whole genome shotgun (WGS) entry which is preliminary data.</text>
</comment>
<evidence type="ECO:0008006" key="18">
    <source>
        <dbReference type="Google" id="ProtNLM"/>
    </source>
</evidence>
<protein>
    <recommendedName>
        <fullName evidence="18">Pesticin receptor</fullName>
    </recommendedName>
</protein>
<keyword evidence="6" id="KW-0408">Iron</keyword>
<dbReference type="InterPro" id="IPR036942">
    <property type="entry name" value="Beta-barrel_TonB_sf"/>
</dbReference>
<reference evidence="16 17" key="1">
    <citation type="submission" date="2016-09" db="EMBL/GenBank/DDBJ databases">
        <title>Metabolic pathway, cell adaptation mechanisms and a novel monoxygenase revealed through proteogenomic-transcription analysis of a Sphingomonas haloaromaticamans strain degrading the fungicide ortho-phenylphenol.</title>
        <authorList>
            <person name="Perruchon C."/>
            <person name="Papadopoulou E.S."/>
            <person name="Rousidou C."/>
            <person name="Vasileiadis S."/>
            <person name="Tanou G."/>
            <person name="Amoutzias G."/>
            <person name="Molassiotis A."/>
            <person name="Karpouzas D.G."/>
        </authorList>
    </citation>
    <scope>NUCLEOTIDE SEQUENCE [LARGE SCALE GENOMIC DNA]</scope>
    <source>
        <strain evidence="16 17">P3</strain>
    </source>
</reference>
<feature type="domain" description="TonB-dependent receptor plug" evidence="15">
    <location>
        <begin position="59"/>
        <end position="166"/>
    </location>
</feature>
<keyword evidence="3 11" id="KW-1134">Transmembrane beta strand</keyword>
<feature type="chain" id="PRO_5012051603" description="Pesticin receptor" evidence="13">
    <location>
        <begin position="27"/>
        <end position="836"/>
    </location>
</feature>
<dbReference type="InterPro" id="IPR000531">
    <property type="entry name" value="Beta-barrel_TonB"/>
</dbReference>
<dbReference type="InterPro" id="IPR012910">
    <property type="entry name" value="Plug_dom"/>
</dbReference>
<proteinExistence type="inferred from homology"/>
<evidence type="ECO:0000313" key="17">
    <source>
        <dbReference type="Proteomes" id="UP000179467"/>
    </source>
</evidence>
<dbReference type="SUPFAM" id="SSF56935">
    <property type="entry name" value="Porins"/>
    <property type="match status" value="1"/>
</dbReference>